<evidence type="ECO:0000256" key="1">
    <source>
        <dbReference type="ARBA" id="ARBA00004141"/>
    </source>
</evidence>
<dbReference type="PANTHER" id="PTHR20855">
    <property type="entry name" value="ADIPOR/PROGESTIN RECEPTOR-RELATED"/>
    <property type="match status" value="1"/>
</dbReference>
<dbReference type="GO" id="GO:0038023">
    <property type="term" value="F:signaling receptor activity"/>
    <property type="evidence" value="ECO:0007669"/>
    <property type="project" value="TreeGrafter"/>
</dbReference>
<reference evidence="9" key="1">
    <citation type="submission" date="2022-10" db="EMBL/GenBank/DDBJ databases">
        <title>Novel sulphate-reducing endosymbionts in the free-living metamonad Anaeramoeba.</title>
        <authorList>
            <person name="Jerlstrom-Hultqvist J."/>
            <person name="Cepicka I."/>
            <person name="Gallot-Lavallee L."/>
            <person name="Salas-Leiva D."/>
            <person name="Curtis B.A."/>
            <person name="Zahonova K."/>
            <person name="Pipaliya S."/>
            <person name="Dacks J."/>
            <person name="Roger A.J."/>
        </authorList>
    </citation>
    <scope>NUCLEOTIDE SEQUENCE</scope>
    <source>
        <strain evidence="9">BMAN</strain>
    </source>
</reference>
<feature type="transmembrane region" description="Helical" evidence="8">
    <location>
        <begin position="75"/>
        <end position="96"/>
    </location>
</feature>
<feature type="compositionally biased region" description="Basic and acidic residues" evidence="7">
    <location>
        <begin position="18"/>
        <end position="29"/>
    </location>
</feature>
<keyword evidence="9" id="KW-0675">Receptor</keyword>
<feature type="transmembrane region" description="Helical" evidence="8">
    <location>
        <begin position="274"/>
        <end position="297"/>
    </location>
</feature>
<dbReference type="Proteomes" id="UP001149090">
    <property type="component" value="Unassembled WGS sequence"/>
</dbReference>
<keyword evidence="5 8" id="KW-0472">Membrane</keyword>
<feature type="transmembrane region" description="Helical" evidence="8">
    <location>
        <begin position="171"/>
        <end position="189"/>
    </location>
</feature>
<dbReference type="EMBL" id="JAPDFW010000022">
    <property type="protein sequence ID" value="KAJ5079700.1"/>
    <property type="molecule type" value="Genomic_DNA"/>
</dbReference>
<evidence type="ECO:0000256" key="4">
    <source>
        <dbReference type="ARBA" id="ARBA00022989"/>
    </source>
</evidence>
<keyword evidence="4 8" id="KW-1133">Transmembrane helix</keyword>
<dbReference type="OMA" id="EPWQQDN"/>
<feature type="binding site" evidence="6">
    <location>
        <position position="129"/>
    </location>
    <ligand>
        <name>Zn(2+)</name>
        <dbReference type="ChEBI" id="CHEBI:29105"/>
    </ligand>
</feature>
<keyword evidence="3 8" id="KW-0812">Transmembrane</keyword>
<comment type="subcellular location">
    <subcellularLocation>
        <location evidence="1">Membrane</location>
        <topology evidence="1">Multi-pass membrane protein</topology>
    </subcellularLocation>
</comment>
<gene>
    <name evidence="9" type="ORF">M0811_04010</name>
</gene>
<dbReference type="OrthoDB" id="529367at2759"/>
<organism evidence="9 10">
    <name type="scientific">Anaeramoeba ignava</name>
    <name type="common">Anaerobic marine amoeba</name>
    <dbReference type="NCBI Taxonomy" id="1746090"/>
    <lineage>
        <taxon>Eukaryota</taxon>
        <taxon>Metamonada</taxon>
        <taxon>Anaeramoebidae</taxon>
        <taxon>Anaeramoeba</taxon>
    </lineage>
</organism>
<keyword evidence="10" id="KW-1185">Reference proteome</keyword>
<name>A0A9Q0LYN7_ANAIG</name>
<evidence type="ECO:0000256" key="6">
    <source>
        <dbReference type="PIRSR" id="PIRSR604254-1"/>
    </source>
</evidence>
<evidence type="ECO:0000313" key="9">
    <source>
        <dbReference type="EMBL" id="KAJ5079700.1"/>
    </source>
</evidence>
<dbReference type="GO" id="GO:0046872">
    <property type="term" value="F:metal ion binding"/>
    <property type="evidence" value="ECO:0007669"/>
    <property type="project" value="UniProtKB-KW"/>
</dbReference>
<keyword evidence="6" id="KW-0862">Zinc</keyword>
<feature type="binding site" evidence="6">
    <location>
        <position position="277"/>
    </location>
    <ligand>
        <name>Zn(2+)</name>
        <dbReference type="ChEBI" id="CHEBI:29105"/>
    </ligand>
</feature>
<proteinExistence type="inferred from homology"/>
<feature type="binding site" evidence="6">
    <location>
        <position position="273"/>
    </location>
    <ligand>
        <name>Zn(2+)</name>
        <dbReference type="ChEBI" id="CHEBI:29105"/>
    </ligand>
</feature>
<evidence type="ECO:0000256" key="7">
    <source>
        <dbReference type="SAM" id="MobiDB-lite"/>
    </source>
</evidence>
<dbReference type="PANTHER" id="PTHR20855:SF52">
    <property type="entry name" value="ADIPONECTIN RECEPTOR PROTEIN"/>
    <property type="match status" value="1"/>
</dbReference>
<evidence type="ECO:0000256" key="3">
    <source>
        <dbReference type="ARBA" id="ARBA00022692"/>
    </source>
</evidence>
<dbReference type="GO" id="GO:0016020">
    <property type="term" value="C:membrane"/>
    <property type="evidence" value="ECO:0007669"/>
    <property type="project" value="UniProtKB-SubCell"/>
</dbReference>
<comment type="caution">
    <text evidence="9">The sequence shown here is derived from an EMBL/GenBank/DDBJ whole genome shotgun (WGS) entry which is preliminary data.</text>
</comment>
<evidence type="ECO:0000256" key="2">
    <source>
        <dbReference type="ARBA" id="ARBA00007018"/>
    </source>
</evidence>
<accession>A0A9Q0LYN7</accession>
<feature type="region of interest" description="Disordered" evidence="7">
    <location>
        <begin position="1"/>
        <end position="29"/>
    </location>
</feature>
<protein>
    <submittedName>
        <fullName evidence="9">Adiponectin receptor protein</fullName>
    </submittedName>
</protein>
<feature type="transmembrane region" description="Helical" evidence="8">
    <location>
        <begin position="233"/>
        <end position="253"/>
    </location>
</feature>
<sequence length="302" mass="36096">MNLRLKNNTNNKNNKNNNKNENENENEKTKKQDLITFKEIPYWLQDNKYIEKGYRVNWNKTECLKSLTFIHNETWNIYIHFFGFILFIIILIKLVLSETFQKSTRTEKFFFVYYIFSVESCLGSSTVFHTFYCMSKNIKKKLLFIDLCGVIIIGSGSHIGPLFFIYRSFPFLQKLYLSLLALSTSFYFVMSSTDTFQGYEKRWQRFGYYLIYALLGSVPVFHGLFIFPKERYLPVFFSFFLMYLSYLIGILLYQLRLPERFFAGKLDYFGQSHHFWHSLVIIASLFQFHTLLCGYSSEFCLF</sequence>
<evidence type="ECO:0000313" key="10">
    <source>
        <dbReference type="Proteomes" id="UP001149090"/>
    </source>
</evidence>
<feature type="transmembrane region" description="Helical" evidence="8">
    <location>
        <begin position="209"/>
        <end position="227"/>
    </location>
</feature>
<dbReference type="Pfam" id="PF03006">
    <property type="entry name" value="HlyIII"/>
    <property type="match status" value="1"/>
</dbReference>
<dbReference type="AlphaFoldDB" id="A0A9Q0LYN7"/>
<comment type="similarity">
    <text evidence="2">Belongs to the ADIPOR family.</text>
</comment>
<evidence type="ECO:0000256" key="8">
    <source>
        <dbReference type="SAM" id="Phobius"/>
    </source>
</evidence>
<feature type="compositionally biased region" description="Low complexity" evidence="7">
    <location>
        <begin position="1"/>
        <end position="17"/>
    </location>
</feature>
<dbReference type="InterPro" id="IPR004254">
    <property type="entry name" value="AdipoR/HlyIII-related"/>
</dbReference>
<keyword evidence="6" id="KW-0479">Metal-binding</keyword>
<feature type="transmembrane region" description="Helical" evidence="8">
    <location>
        <begin position="111"/>
        <end position="131"/>
    </location>
</feature>
<feature type="transmembrane region" description="Helical" evidence="8">
    <location>
        <begin position="143"/>
        <end position="165"/>
    </location>
</feature>
<evidence type="ECO:0000256" key="5">
    <source>
        <dbReference type="ARBA" id="ARBA00023136"/>
    </source>
</evidence>